<dbReference type="InterPro" id="IPR015048">
    <property type="entry name" value="DUF1899"/>
</dbReference>
<dbReference type="Gene3D" id="2.130.10.10">
    <property type="entry name" value="YVTN repeat-like/Quinoprotein amine dehydrogenase"/>
    <property type="match status" value="1"/>
</dbReference>
<dbReference type="GO" id="GO:0016477">
    <property type="term" value="P:cell migration"/>
    <property type="evidence" value="ECO:0007669"/>
    <property type="project" value="TreeGrafter"/>
</dbReference>
<dbReference type="Pfam" id="PF08953">
    <property type="entry name" value="DUF1899"/>
    <property type="match status" value="1"/>
</dbReference>
<evidence type="ECO:0000256" key="3">
    <source>
        <dbReference type="PROSITE-ProRule" id="PRU00221"/>
    </source>
</evidence>
<name>A0A7K4XIV6_REGSA</name>
<evidence type="ECO:0000256" key="4">
    <source>
        <dbReference type="RuleBase" id="RU280818"/>
    </source>
</evidence>
<dbReference type="FunFam" id="2.130.10.10:FF:000871">
    <property type="entry name" value="Coronin"/>
    <property type="match status" value="1"/>
</dbReference>
<dbReference type="Pfam" id="PF00400">
    <property type="entry name" value="WD40"/>
    <property type="match status" value="2"/>
</dbReference>
<evidence type="ECO:0000256" key="5">
    <source>
        <dbReference type="SAM" id="Coils"/>
    </source>
</evidence>
<dbReference type="SMART" id="SM01167">
    <property type="entry name" value="DUF1900"/>
    <property type="match status" value="1"/>
</dbReference>
<comment type="similarity">
    <text evidence="4">Belongs to the WD repeat coronin family.</text>
</comment>
<dbReference type="OrthoDB" id="1850764at2759"/>
<dbReference type="InterPro" id="IPR001680">
    <property type="entry name" value="WD40_rpt"/>
</dbReference>
<dbReference type="PROSITE" id="PS50082">
    <property type="entry name" value="WD_REPEATS_2"/>
    <property type="match status" value="1"/>
</dbReference>
<dbReference type="PANTHER" id="PTHR10856">
    <property type="entry name" value="CORONIN"/>
    <property type="match status" value="1"/>
</dbReference>
<evidence type="ECO:0000313" key="8">
    <source>
        <dbReference type="EMBL" id="NWR46895.1"/>
    </source>
</evidence>
<keyword evidence="2 4" id="KW-0677">Repeat</keyword>
<dbReference type="EMBL" id="VWZN01010810">
    <property type="protein sequence ID" value="NWR46895.1"/>
    <property type="molecule type" value="Genomic_DNA"/>
</dbReference>
<protein>
    <recommendedName>
        <fullName evidence="4">Coronin</fullName>
    </recommendedName>
</protein>
<gene>
    <name evidence="8" type="primary">Coro6</name>
    <name evidence="8" type="ORF">REGSAT_R04984</name>
</gene>
<dbReference type="SUPFAM" id="SSF50978">
    <property type="entry name" value="WD40 repeat-like"/>
    <property type="match status" value="1"/>
</dbReference>
<dbReference type="AlphaFoldDB" id="A0A7K4XIV6"/>
<feature type="non-terminal residue" evidence="8">
    <location>
        <position position="449"/>
    </location>
</feature>
<dbReference type="GO" id="GO:0007015">
    <property type="term" value="P:actin filament organization"/>
    <property type="evidence" value="ECO:0007669"/>
    <property type="project" value="TreeGrafter"/>
</dbReference>
<dbReference type="SMART" id="SM01166">
    <property type="entry name" value="DUF1899"/>
    <property type="match status" value="1"/>
</dbReference>
<proteinExistence type="inferred from homology"/>
<evidence type="ECO:0000259" key="7">
    <source>
        <dbReference type="SMART" id="SM01166"/>
    </source>
</evidence>
<keyword evidence="9" id="KW-1185">Reference proteome</keyword>
<keyword evidence="5" id="KW-0175">Coiled coil</keyword>
<feature type="repeat" description="WD" evidence="3">
    <location>
        <begin position="149"/>
        <end position="190"/>
    </location>
</feature>
<sequence length="449" mass="50214">PPAMSRRVVRQSKFRHVFGQPVKADQMYEDIRVSKVTCDSSFCAVNPKFVAIIVESGGGGAFIVLPLAKTGRVDKNHPLVTGHTAPVLDIDWCPHNDNVIASASEDTTVMVRGWAPRGRGHPPARSSAGCDNLVILWNVGTGEMLLALDDMHTDLIYNVGWNRNGSLLVTTCKDKKVRVIDPRKQQIIAEKERAHEGARPMRAIFVADGKIFTTGFSRMSERQLALWDLNNFEEPIALQEMDTSNGVLLPFYDADSSIVYLCGKGDSSIRYFEITDEAPYVHYLNTYSSKEPQRGMGFMPKRGLDVSKCEIARFFKLHERKCEPIVMTVPRKSDLFQDDLYPDTPGPEPALEADEWLSGKDAEPILISLRDGYVPIKNRELKVVKKNILDSKPPPGPRRSHSTCDSDFSQPGLEEVLEEIRALKETVQAQEKRISDLENKLGQFTNGTD</sequence>
<dbReference type="Proteomes" id="UP000529728">
    <property type="component" value="Unassembled WGS sequence"/>
</dbReference>
<organism evidence="8 9">
    <name type="scientific">Regulus satrapa</name>
    <name type="common">Golden-crowned kinglet</name>
    <dbReference type="NCBI Taxonomy" id="13245"/>
    <lineage>
        <taxon>Eukaryota</taxon>
        <taxon>Metazoa</taxon>
        <taxon>Chordata</taxon>
        <taxon>Craniata</taxon>
        <taxon>Vertebrata</taxon>
        <taxon>Euteleostomi</taxon>
        <taxon>Archelosauria</taxon>
        <taxon>Archosauria</taxon>
        <taxon>Dinosauria</taxon>
        <taxon>Saurischia</taxon>
        <taxon>Theropoda</taxon>
        <taxon>Coelurosauria</taxon>
        <taxon>Aves</taxon>
        <taxon>Neognathae</taxon>
        <taxon>Neoaves</taxon>
        <taxon>Telluraves</taxon>
        <taxon>Australaves</taxon>
        <taxon>Passeriformes</taxon>
        <taxon>Regulidae</taxon>
        <taxon>Regulus</taxon>
    </lineage>
</organism>
<dbReference type="InterPro" id="IPR015505">
    <property type="entry name" value="Coronin"/>
</dbReference>
<feature type="domain" description="DUF1899" evidence="7">
    <location>
        <begin position="7"/>
        <end position="71"/>
    </location>
</feature>
<comment type="caution">
    <text evidence="8">The sequence shown here is derived from an EMBL/GenBank/DDBJ whole genome shotgun (WGS) entry which is preliminary data.</text>
</comment>
<dbReference type="PANTHER" id="PTHR10856:SF23">
    <property type="entry name" value="CORONIN-6"/>
    <property type="match status" value="1"/>
</dbReference>
<dbReference type="SMART" id="SM00320">
    <property type="entry name" value="WD40"/>
    <property type="match status" value="2"/>
</dbReference>
<keyword evidence="1 3" id="KW-0853">WD repeat</keyword>
<evidence type="ECO:0000313" key="9">
    <source>
        <dbReference type="Proteomes" id="UP000529728"/>
    </source>
</evidence>
<evidence type="ECO:0000256" key="6">
    <source>
        <dbReference type="SAM" id="MobiDB-lite"/>
    </source>
</evidence>
<feature type="region of interest" description="Disordered" evidence="6">
    <location>
        <begin position="388"/>
        <end position="410"/>
    </location>
</feature>
<feature type="coiled-coil region" evidence="5">
    <location>
        <begin position="413"/>
        <end position="447"/>
    </location>
</feature>
<dbReference type="InterPro" id="IPR036322">
    <property type="entry name" value="WD40_repeat_dom_sf"/>
</dbReference>
<reference evidence="8 9" key="1">
    <citation type="submission" date="2019-09" db="EMBL/GenBank/DDBJ databases">
        <title>Bird 10,000 Genomes (B10K) Project - Family phase.</title>
        <authorList>
            <person name="Zhang G."/>
        </authorList>
    </citation>
    <scope>NUCLEOTIDE SEQUENCE [LARGE SCALE GENOMIC DNA]</scope>
    <source>
        <strain evidence="8">B10K-DU-001-18</strain>
        <tissue evidence="8">Muscle</tissue>
    </source>
</reference>
<evidence type="ECO:0000256" key="1">
    <source>
        <dbReference type="ARBA" id="ARBA00022574"/>
    </source>
</evidence>
<dbReference type="Pfam" id="PF16300">
    <property type="entry name" value="WD40_4"/>
    <property type="match status" value="1"/>
</dbReference>
<dbReference type="GO" id="GO:0051015">
    <property type="term" value="F:actin filament binding"/>
    <property type="evidence" value="ECO:0007669"/>
    <property type="project" value="TreeGrafter"/>
</dbReference>
<feature type="non-terminal residue" evidence="8">
    <location>
        <position position="1"/>
    </location>
</feature>
<dbReference type="InterPro" id="IPR015943">
    <property type="entry name" value="WD40/YVTN_repeat-like_dom_sf"/>
</dbReference>
<accession>A0A7K4XIV6</accession>
<evidence type="ECO:0000256" key="2">
    <source>
        <dbReference type="ARBA" id="ARBA00022737"/>
    </source>
</evidence>